<accession>A0ABN0Z941</accession>
<evidence type="ECO:0008006" key="3">
    <source>
        <dbReference type="Google" id="ProtNLM"/>
    </source>
</evidence>
<reference evidence="1 2" key="1">
    <citation type="journal article" date="2019" name="Int. J. Syst. Evol. Microbiol.">
        <title>The Global Catalogue of Microorganisms (GCM) 10K type strain sequencing project: providing services to taxonomists for standard genome sequencing and annotation.</title>
        <authorList>
            <consortium name="The Broad Institute Genomics Platform"/>
            <consortium name="The Broad Institute Genome Sequencing Center for Infectious Disease"/>
            <person name="Wu L."/>
            <person name="Ma J."/>
        </authorList>
    </citation>
    <scope>NUCLEOTIDE SEQUENCE [LARGE SCALE GENOMIC DNA]</scope>
    <source>
        <strain evidence="1 2">JCM 12149</strain>
    </source>
</reference>
<dbReference type="EMBL" id="BAAADM010000038">
    <property type="protein sequence ID" value="GAA0438843.1"/>
    <property type="molecule type" value="Genomic_DNA"/>
</dbReference>
<keyword evidence="2" id="KW-1185">Reference proteome</keyword>
<name>A0ABN0Z941_9BACI</name>
<organism evidence="1 2">
    <name type="scientific">Lentibacillus halophilus</name>
    <dbReference type="NCBI Taxonomy" id="295065"/>
    <lineage>
        <taxon>Bacteria</taxon>
        <taxon>Bacillati</taxon>
        <taxon>Bacillota</taxon>
        <taxon>Bacilli</taxon>
        <taxon>Bacillales</taxon>
        <taxon>Bacillaceae</taxon>
        <taxon>Lentibacillus</taxon>
    </lineage>
</organism>
<evidence type="ECO:0000313" key="1">
    <source>
        <dbReference type="EMBL" id="GAA0438843.1"/>
    </source>
</evidence>
<gene>
    <name evidence="1" type="ORF">GCM10008983_14680</name>
</gene>
<protein>
    <recommendedName>
        <fullName evidence="3">DUF4878 domain-containing protein</fullName>
    </recommendedName>
</protein>
<dbReference type="InterPro" id="IPR032710">
    <property type="entry name" value="NTF2-like_dom_sf"/>
</dbReference>
<dbReference type="Proteomes" id="UP001501459">
    <property type="component" value="Unassembled WGS sequence"/>
</dbReference>
<proteinExistence type="predicted"/>
<sequence length="146" mass="16783">MRKIAVILVVLIGGAGLFLFFHQSNEKQAAEVVATFYSYEQNANFSDSWEMFHPLMKDKFAKVDYIQDRAHVFMGHFGVKTFSFSVGEATKREGWAIDNDTDSIDTVYQVPVTQVFKGKYGNFSLTQNVFVTDVKGEWKVLWNYKK</sequence>
<comment type="caution">
    <text evidence="1">The sequence shown here is derived from an EMBL/GenBank/DDBJ whole genome shotgun (WGS) entry which is preliminary data.</text>
</comment>
<dbReference type="SUPFAM" id="SSF54427">
    <property type="entry name" value="NTF2-like"/>
    <property type="match status" value="1"/>
</dbReference>
<evidence type="ECO:0000313" key="2">
    <source>
        <dbReference type="Proteomes" id="UP001501459"/>
    </source>
</evidence>
<dbReference type="RefSeq" id="WP_343752130.1">
    <property type="nucleotide sequence ID" value="NZ_BAAADM010000038.1"/>
</dbReference>